<dbReference type="SUPFAM" id="SSF47413">
    <property type="entry name" value="lambda repressor-like DNA-binding domains"/>
    <property type="match status" value="1"/>
</dbReference>
<keyword evidence="2" id="KW-0812">Transmembrane</keyword>
<name>A0A2H0N6J4_9BACT</name>
<dbReference type="GO" id="GO:0003677">
    <property type="term" value="F:DNA binding"/>
    <property type="evidence" value="ECO:0007669"/>
    <property type="project" value="InterPro"/>
</dbReference>
<gene>
    <name evidence="3" type="ORF">COV59_00085</name>
</gene>
<dbReference type="InterPro" id="IPR013783">
    <property type="entry name" value="Ig-like_fold"/>
</dbReference>
<evidence type="ECO:0000256" key="2">
    <source>
        <dbReference type="SAM" id="Phobius"/>
    </source>
</evidence>
<dbReference type="Gene3D" id="2.60.40.10">
    <property type="entry name" value="Immunoglobulins"/>
    <property type="match status" value="1"/>
</dbReference>
<evidence type="ECO:0008006" key="5">
    <source>
        <dbReference type="Google" id="ProtNLM"/>
    </source>
</evidence>
<dbReference type="InterPro" id="IPR010982">
    <property type="entry name" value="Lambda_DNA-bd_dom_sf"/>
</dbReference>
<evidence type="ECO:0000256" key="1">
    <source>
        <dbReference type="SAM" id="MobiDB-lite"/>
    </source>
</evidence>
<dbReference type="AlphaFoldDB" id="A0A2H0N6J4"/>
<feature type="compositionally biased region" description="Polar residues" evidence="1">
    <location>
        <begin position="240"/>
        <end position="249"/>
    </location>
</feature>
<dbReference type="Pfam" id="PF13413">
    <property type="entry name" value="HTH_25"/>
    <property type="match status" value="1"/>
</dbReference>
<dbReference type="Proteomes" id="UP000229600">
    <property type="component" value="Unassembled WGS sequence"/>
</dbReference>
<comment type="caution">
    <text evidence="3">The sequence shown here is derived from an EMBL/GenBank/DDBJ whole genome shotgun (WGS) entry which is preliminary data.</text>
</comment>
<keyword evidence="2" id="KW-0472">Membrane</keyword>
<dbReference type="EMBL" id="PCWN01000001">
    <property type="protein sequence ID" value="PIR04513.1"/>
    <property type="molecule type" value="Genomic_DNA"/>
</dbReference>
<feature type="region of interest" description="Disordered" evidence="1">
    <location>
        <begin position="230"/>
        <end position="249"/>
    </location>
</feature>
<protein>
    <recommendedName>
        <fullName evidence="5">HTH cro/C1-type domain-containing protein</fullName>
    </recommendedName>
</protein>
<proteinExistence type="predicted"/>
<organism evidence="3 4">
    <name type="scientific">Candidatus Magasanikbacteria bacterium CG11_big_fil_rev_8_21_14_0_20_39_34</name>
    <dbReference type="NCBI Taxonomy" id="1974653"/>
    <lineage>
        <taxon>Bacteria</taxon>
        <taxon>Candidatus Magasanikiibacteriota</taxon>
    </lineage>
</organism>
<dbReference type="PANTHER" id="PTHR34475">
    <property type="match status" value="1"/>
</dbReference>
<dbReference type="Pfam" id="PF09136">
    <property type="entry name" value="Glucodextran_B"/>
    <property type="match status" value="1"/>
</dbReference>
<evidence type="ECO:0000313" key="4">
    <source>
        <dbReference type="Proteomes" id="UP000229600"/>
    </source>
</evidence>
<accession>A0A2H0N6J4</accession>
<evidence type="ECO:0000313" key="3">
    <source>
        <dbReference type="EMBL" id="PIR04513.1"/>
    </source>
</evidence>
<keyword evidence="2" id="KW-1133">Transmembrane helix</keyword>
<dbReference type="PANTHER" id="PTHR34475:SF1">
    <property type="entry name" value="CYTOSKELETON PROTEIN RODZ"/>
    <property type="match status" value="1"/>
</dbReference>
<dbReference type="InterPro" id="IPR001387">
    <property type="entry name" value="Cro/C1-type_HTH"/>
</dbReference>
<reference evidence="3 4" key="1">
    <citation type="submission" date="2017-09" db="EMBL/GenBank/DDBJ databases">
        <title>Depth-based differentiation of microbial function through sediment-hosted aquifers and enrichment of novel symbionts in the deep terrestrial subsurface.</title>
        <authorList>
            <person name="Probst A.J."/>
            <person name="Ladd B."/>
            <person name="Jarett J.K."/>
            <person name="Geller-Mcgrath D.E."/>
            <person name="Sieber C.M."/>
            <person name="Emerson J.B."/>
            <person name="Anantharaman K."/>
            <person name="Thomas B.C."/>
            <person name="Malmstrom R."/>
            <person name="Stieglmeier M."/>
            <person name="Klingl A."/>
            <person name="Woyke T."/>
            <person name="Ryan C.M."/>
            <person name="Banfield J.F."/>
        </authorList>
    </citation>
    <scope>NUCLEOTIDE SEQUENCE [LARGE SCALE GENOMIC DNA]</scope>
    <source>
        <strain evidence="3">CG11_big_fil_rev_8_21_14_0_20_39_34</strain>
    </source>
</reference>
<dbReference type="Gene3D" id="1.10.260.40">
    <property type="entry name" value="lambda repressor-like DNA-binding domains"/>
    <property type="match status" value="1"/>
</dbReference>
<feature type="transmembrane region" description="Helical" evidence="2">
    <location>
        <begin position="121"/>
        <end position="141"/>
    </location>
</feature>
<dbReference type="InterPro" id="IPR050400">
    <property type="entry name" value="Bact_Cytoskel_RodZ"/>
</dbReference>
<sequence length="249" mass="28388">MEGALSNVFMQFEKKELQETKRICMRLKEAREKRNKSLDFVAKKMKISKKWIQALEECRFDDIPFAPIYKKNLVRGYAKALSINPEPYVKQFEHEEEPLQITLSTPPIKTSRKNWNSNTPALLRSLSIIVIILAIAGYLGYEIQNILRPPTLTIFTPQEGHIAYESPIHLKGQTEKEVQISINGKETKTSAEGIFEEEIDLRMGINTIIISAEKKHGKITTETRHVTLRTAPQDDANIGIQPSTSTPKQ</sequence>
<dbReference type="CDD" id="cd00093">
    <property type="entry name" value="HTH_XRE"/>
    <property type="match status" value="1"/>
</dbReference>